<accession>A0A371F1B7</accession>
<dbReference type="GO" id="GO:0003676">
    <property type="term" value="F:nucleic acid binding"/>
    <property type="evidence" value="ECO:0007669"/>
    <property type="project" value="InterPro"/>
</dbReference>
<dbReference type="Gene3D" id="3.30.420.10">
    <property type="entry name" value="Ribonuclease H-like superfamily/Ribonuclease H"/>
    <property type="match status" value="1"/>
</dbReference>
<feature type="domain" description="Integrase catalytic" evidence="2">
    <location>
        <begin position="53"/>
        <end position="102"/>
    </location>
</feature>
<protein>
    <recommendedName>
        <fullName evidence="2">Integrase catalytic domain-containing protein</fullName>
    </recommendedName>
</protein>
<feature type="signal peptide" evidence="1">
    <location>
        <begin position="1"/>
        <end position="34"/>
    </location>
</feature>
<dbReference type="SUPFAM" id="SSF53098">
    <property type="entry name" value="Ribonuclease H-like"/>
    <property type="match status" value="1"/>
</dbReference>
<dbReference type="PROSITE" id="PS50994">
    <property type="entry name" value="INTEGRASE"/>
    <property type="match status" value="1"/>
</dbReference>
<gene>
    <name evidence="3" type="ORF">CR513_48605</name>
</gene>
<feature type="non-terminal residue" evidence="3">
    <location>
        <position position="1"/>
    </location>
</feature>
<dbReference type="InterPro" id="IPR012337">
    <property type="entry name" value="RNaseH-like_sf"/>
</dbReference>
<dbReference type="Proteomes" id="UP000257109">
    <property type="component" value="Unassembled WGS sequence"/>
</dbReference>
<evidence type="ECO:0000313" key="4">
    <source>
        <dbReference type="Proteomes" id="UP000257109"/>
    </source>
</evidence>
<keyword evidence="1" id="KW-0732">Signal</keyword>
<proteinExistence type="predicted"/>
<dbReference type="InterPro" id="IPR036397">
    <property type="entry name" value="RNaseH_sf"/>
</dbReference>
<dbReference type="AlphaFoldDB" id="A0A371F1B7"/>
<dbReference type="EMBL" id="QJKJ01011111">
    <property type="protein sequence ID" value="RDX71973.1"/>
    <property type="molecule type" value="Genomic_DNA"/>
</dbReference>
<dbReference type="PANTHER" id="PTHR47266">
    <property type="entry name" value="ENDONUCLEASE-RELATED"/>
    <property type="match status" value="1"/>
</dbReference>
<keyword evidence="4" id="KW-1185">Reference proteome</keyword>
<evidence type="ECO:0000313" key="3">
    <source>
        <dbReference type="EMBL" id="RDX71973.1"/>
    </source>
</evidence>
<dbReference type="InterPro" id="IPR001584">
    <property type="entry name" value="Integrase_cat-core"/>
</dbReference>
<name>A0A371F1B7_MUCPR</name>
<comment type="caution">
    <text evidence="3">The sequence shown here is derived from an EMBL/GenBank/DDBJ whole genome shotgun (WGS) entry which is preliminary data.</text>
</comment>
<evidence type="ECO:0000259" key="2">
    <source>
        <dbReference type="PROSITE" id="PS50994"/>
    </source>
</evidence>
<organism evidence="3 4">
    <name type="scientific">Mucuna pruriens</name>
    <name type="common">Velvet bean</name>
    <name type="synonym">Dolichos pruriens</name>
    <dbReference type="NCBI Taxonomy" id="157652"/>
    <lineage>
        <taxon>Eukaryota</taxon>
        <taxon>Viridiplantae</taxon>
        <taxon>Streptophyta</taxon>
        <taxon>Embryophyta</taxon>
        <taxon>Tracheophyta</taxon>
        <taxon>Spermatophyta</taxon>
        <taxon>Magnoliopsida</taxon>
        <taxon>eudicotyledons</taxon>
        <taxon>Gunneridae</taxon>
        <taxon>Pentapetalae</taxon>
        <taxon>rosids</taxon>
        <taxon>fabids</taxon>
        <taxon>Fabales</taxon>
        <taxon>Fabaceae</taxon>
        <taxon>Papilionoideae</taxon>
        <taxon>50 kb inversion clade</taxon>
        <taxon>NPAAA clade</taxon>
        <taxon>indigoferoid/millettioid clade</taxon>
        <taxon>Phaseoleae</taxon>
        <taxon>Mucuna</taxon>
    </lineage>
</organism>
<evidence type="ECO:0000256" key="1">
    <source>
        <dbReference type="SAM" id="SignalP"/>
    </source>
</evidence>
<dbReference type="InterPro" id="IPR052160">
    <property type="entry name" value="Gypsy_RT_Integrase-like"/>
</dbReference>
<dbReference type="GO" id="GO:0015074">
    <property type="term" value="P:DNA integration"/>
    <property type="evidence" value="ECO:0007669"/>
    <property type="project" value="InterPro"/>
</dbReference>
<feature type="chain" id="PRO_5017019540" description="Integrase catalytic domain-containing protein" evidence="1">
    <location>
        <begin position="35"/>
        <end position="270"/>
    </location>
</feature>
<reference evidence="3" key="1">
    <citation type="submission" date="2018-05" db="EMBL/GenBank/DDBJ databases">
        <title>Draft genome of Mucuna pruriens seed.</title>
        <authorList>
            <person name="Nnadi N.E."/>
            <person name="Vos R."/>
            <person name="Hasami M.H."/>
            <person name="Devisetty U.K."/>
            <person name="Aguiy J.C."/>
        </authorList>
    </citation>
    <scope>NUCLEOTIDE SEQUENCE [LARGE SCALE GENOMIC DNA]</scope>
    <source>
        <strain evidence="3">JCA_2017</strain>
    </source>
</reference>
<sequence length="270" mass="31302">MGHTGHLGRYWIVGFISLPFLRMLIKSLPPASSAKELEWPLLAGMRCPNNLLFFVRFGVPKALISDQVSHFCNKAMSTLLEKFGVVHRVATAYHPQTNGNVPLTDSFCKACHLLVEIEHRAYWTVKGCNLAFDQVGKERKLQLQELEELFLEAYENSKVYKKKVKRFHDNMILRDEFKVSQKELLFNCCLKLIVVEINFKVNRHQLKLFHEYPTMTEGDVEELSLYPKRMVLGECAQILDLQNNITVRYRHSILHLDDLLDELVDTIRLG</sequence>